<organism evidence="2 3">
    <name type="scientific">Saccharothrix longispora</name>
    <dbReference type="NCBI Taxonomy" id="33920"/>
    <lineage>
        <taxon>Bacteria</taxon>
        <taxon>Bacillati</taxon>
        <taxon>Actinomycetota</taxon>
        <taxon>Actinomycetes</taxon>
        <taxon>Pseudonocardiales</taxon>
        <taxon>Pseudonocardiaceae</taxon>
        <taxon>Saccharothrix</taxon>
    </lineage>
</organism>
<evidence type="ECO:0008006" key="4">
    <source>
        <dbReference type="Google" id="ProtNLM"/>
    </source>
</evidence>
<proteinExistence type="predicted"/>
<feature type="transmembrane region" description="Helical" evidence="1">
    <location>
        <begin position="9"/>
        <end position="27"/>
    </location>
</feature>
<gene>
    <name evidence="2" type="ORF">J2S66_005955</name>
</gene>
<protein>
    <recommendedName>
        <fullName evidence="4">DUF2178 domain-containing protein</fullName>
    </recommendedName>
</protein>
<keyword evidence="1" id="KW-0812">Transmembrane</keyword>
<feature type="transmembrane region" description="Helical" evidence="1">
    <location>
        <begin position="110"/>
        <end position="133"/>
    </location>
</feature>
<accession>A0ABU1Q3V7</accession>
<keyword evidence="1" id="KW-1133">Transmembrane helix</keyword>
<reference evidence="2 3" key="1">
    <citation type="submission" date="2023-07" db="EMBL/GenBank/DDBJ databases">
        <title>Sequencing the genomes of 1000 actinobacteria strains.</title>
        <authorList>
            <person name="Klenk H.-P."/>
        </authorList>
    </citation>
    <scope>NUCLEOTIDE SEQUENCE [LARGE SCALE GENOMIC DNA]</scope>
    <source>
        <strain evidence="2 3">DSM 43749</strain>
    </source>
</reference>
<evidence type="ECO:0000313" key="3">
    <source>
        <dbReference type="Proteomes" id="UP001268819"/>
    </source>
</evidence>
<dbReference type="Proteomes" id="UP001268819">
    <property type="component" value="Unassembled WGS sequence"/>
</dbReference>
<comment type="caution">
    <text evidence="2">The sequence shown here is derived from an EMBL/GenBank/DDBJ whole genome shotgun (WGS) entry which is preliminary data.</text>
</comment>
<feature type="transmembrane region" description="Helical" evidence="1">
    <location>
        <begin position="86"/>
        <end position="104"/>
    </location>
</feature>
<feature type="transmembrane region" description="Helical" evidence="1">
    <location>
        <begin position="39"/>
        <end position="61"/>
    </location>
</feature>
<dbReference type="RefSeq" id="WP_310310995.1">
    <property type="nucleotide sequence ID" value="NZ_BAAAXB010000001.1"/>
</dbReference>
<evidence type="ECO:0000313" key="2">
    <source>
        <dbReference type="EMBL" id="MDR6597571.1"/>
    </source>
</evidence>
<evidence type="ECO:0000256" key="1">
    <source>
        <dbReference type="SAM" id="Phobius"/>
    </source>
</evidence>
<dbReference type="EMBL" id="JAVDSG010000001">
    <property type="protein sequence ID" value="MDR6597571.1"/>
    <property type="molecule type" value="Genomic_DNA"/>
</dbReference>
<keyword evidence="1" id="KW-0472">Membrane</keyword>
<name>A0ABU1Q3V7_9PSEU</name>
<sequence>MSYEEKGTWVYLLVTLVTYGGYAALLLGRAGDDLATTPYVGLMIGAVVASMVLAIVVRILVEVVRPSDRHRADERDRDIHMRGEQVAGGVLGFGMILPLALAMAEAPHFWIANAIYAVFTAWAVATSAVKLVAYRRGF</sequence>
<keyword evidence="3" id="KW-1185">Reference proteome</keyword>